<dbReference type="Proteomes" id="UP000007148">
    <property type="component" value="Unassembled WGS sequence"/>
</dbReference>
<comment type="subcellular location">
    <subcellularLocation>
        <location evidence="1">Membrane</location>
        <topology evidence="1">Multi-pass membrane protein</topology>
    </subcellularLocation>
</comment>
<feature type="region of interest" description="Disordered" evidence="2">
    <location>
        <begin position="143"/>
        <end position="164"/>
    </location>
</feature>
<sequence>MGLLYLVSTIGTGLLGFIYPSFATFKLLAANPRDNETLESWLFYWVVIGLVAGFEQLGEWIINWAPLYYEAKFLFIIWLISPGTQGSTYIYQAYVKPFFTKNTENIDKAIASSRTNAIGFVQSSLQALWAFIIGRLTNAQQAAAQNQGPAPGQPGNPAQNGPLQGILGLAQQMGPAGLAALGSLLNPGQNKQAANQAVQQQSFPNPNATPLTTPLPPSNPGTPGTDLRYRAPTGANGRNTPPPAFPVPQHQT</sequence>
<dbReference type="AlphaFoldDB" id="G4T8P9"/>
<feature type="compositionally biased region" description="Low complexity" evidence="2">
    <location>
        <begin position="190"/>
        <end position="212"/>
    </location>
</feature>
<dbReference type="EMBL" id="CAFZ01000018">
    <property type="protein sequence ID" value="CCA67708.1"/>
    <property type="molecule type" value="Genomic_DNA"/>
</dbReference>
<evidence type="ECO:0000313" key="4">
    <source>
        <dbReference type="Proteomes" id="UP000007148"/>
    </source>
</evidence>
<feature type="transmembrane region" description="Helical" evidence="1">
    <location>
        <begin position="6"/>
        <end position="29"/>
    </location>
</feature>
<feature type="compositionally biased region" description="Low complexity" evidence="2">
    <location>
        <begin position="143"/>
        <end position="162"/>
    </location>
</feature>
<accession>G4T8P9</accession>
<comment type="caution">
    <text evidence="3">The sequence shown here is derived from an EMBL/GenBank/DDBJ whole genome shotgun (WGS) entry which is preliminary data.</text>
</comment>
<reference evidence="3 4" key="1">
    <citation type="journal article" date="2011" name="PLoS Pathog.">
        <title>Endophytic Life Strategies Decoded by Genome and Transcriptome Analyses of the Mutualistic Root Symbiont Piriformospora indica.</title>
        <authorList>
            <person name="Zuccaro A."/>
            <person name="Lahrmann U."/>
            <person name="Guldener U."/>
            <person name="Langen G."/>
            <person name="Pfiffi S."/>
            <person name="Biedenkopf D."/>
            <person name="Wong P."/>
            <person name="Samans B."/>
            <person name="Grimm C."/>
            <person name="Basiewicz M."/>
            <person name="Murat C."/>
            <person name="Martin F."/>
            <person name="Kogel K.H."/>
        </authorList>
    </citation>
    <scope>NUCLEOTIDE SEQUENCE [LARGE SCALE GENOMIC DNA]</scope>
    <source>
        <strain evidence="3 4">DSM 11827</strain>
    </source>
</reference>
<dbReference type="eggNOG" id="KOG1726">
    <property type="taxonomic scope" value="Eukaryota"/>
</dbReference>
<dbReference type="PANTHER" id="PTHR12300">
    <property type="entry name" value="HVA22-LIKE PROTEINS"/>
    <property type="match status" value="1"/>
</dbReference>
<proteinExistence type="inferred from homology"/>
<evidence type="ECO:0000256" key="2">
    <source>
        <dbReference type="SAM" id="MobiDB-lite"/>
    </source>
</evidence>
<comment type="similarity">
    <text evidence="1">Belongs to the DP1 family.</text>
</comment>
<dbReference type="GO" id="GO:0016020">
    <property type="term" value="C:membrane"/>
    <property type="evidence" value="ECO:0007669"/>
    <property type="project" value="UniProtKB-SubCell"/>
</dbReference>
<organism evidence="3 4">
    <name type="scientific">Serendipita indica (strain DSM 11827)</name>
    <name type="common">Root endophyte fungus</name>
    <name type="synonym">Piriformospora indica</name>
    <dbReference type="NCBI Taxonomy" id="1109443"/>
    <lineage>
        <taxon>Eukaryota</taxon>
        <taxon>Fungi</taxon>
        <taxon>Dikarya</taxon>
        <taxon>Basidiomycota</taxon>
        <taxon>Agaricomycotina</taxon>
        <taxon>Agaricomycetes</taxon>
        <taxon>Sebacinales</taxon>
        <taxon>Serendipitaceae</taxon>
        <taxon>Serendipita</taxon>
    </lineage>
</organism>
<keyword evidence="1" id="KW-1133">Transmembrane helix</keyword>
<feature type="region of interest" description="Disordered" evidence="2">
    <location>
        <begin position="190"/>
        <end position="252"/>
    </location>
</feature>
<feature type="transmembrane region" description="Helical" evidence="1">
    <location>
        <begin position="73"/>
        <end position="91"/>
    </location>
</feature>
<feature type="transmembrane region" description="Helical" evidence="1">
    <location>
        <begin position="41"/>
        <end position="61"/>
    </location>
</feature>
<evidence type="ECO:0000256" key="1">
    <source>
        <dbReference type="RuleBase" id="RU362006"/>
    </source>
</evidence>
<dbReference type="HOGENOM" id="CLU_061852_1_0_1"/>
<gene>
    <name evidence="3" type="ORF">PIIN_01535</name>
</gene>
<keyword evidence="1" id="KW-0472">Membrane</keyword>
<keyword evidence="4" id="KW-1185">Reference proteome</keyword>
<evidence type="ECO:0000313" key="3">
    <source>
        <dbReference type="EMBL" id="CCA67708.1"/>
    </source>
</evidence>
<dbReference type="OrthoDB" id="434647at2759"/>
<dbReference type="OMA" id="TFWDLAT"/>
<comment type="caution">
    <text evidence="1">Lacks conserved residue(s) required for the propagation of feature annotation.</text>
</comment>
<name>G4T8P9_SERID</name>
<keyword evidence="1" id="KW-0812">Transmembrane</keyword>
<dbReference type="InParanoid" id="G4T8P9"/>
<dbReference type="Pfam" id="PF03134">
    <property type="entry name" value="TB2_DP1_HVA22"/>
    <property type="match status" value="1"/>
</dbReference>
<protein>
    <recommendedName>
        <fullName evidence="1">Protein YOP1</fullName>
    </recommendedName>
</protein>
<dbReference type="InterPro" id="IPR004345">
    <property type="entry name" value="TB2_DP1_HVA22"/>
</dbReference>